<protein>
    <recommendedName>
        <fullName evidence="10">G-protein coupled receptors family 1 profile domain-containing protein</fullName>
    </recommendedName>
</protein>
<accession>A0ABN8LLR3</accession>
<name>A0ABN8LLR3_9CNID</name>
<comment type="caution">
    <text evidence="11">The sequence shown here is derived from an EMBL/GenBank/DDBJ whole genome shotgun (WGS) entry which is preliminary data.</text>
</comment>
<sequence>MLLNRRMRTIPNMFVASLAISDLLIGVLCAVPSSLPVLVTSSDPFNDTFCQFQGYIAITLAVASIYTLVLMAGNRYYRIVKPTKYRRYFTKKKTKIMILVSWLLSLSAPLPYFLSGHKMVFHPFKLFCVPKIIAVLGISGTMCLGISCAIILYCYFRIFKTVRQHNNNFRLPGNPVNTINVEEVKIARTLFITVVFFNLCWAPVMVIDLVDTIHEKWIFPREAYLAYSFLPFSAVL</sequence>
<dbReference type="Proteomes" id="UP001159427">
    <property type="component" value="Unassembled WGS sequence"/>
</dbReference>
<dbReference type="PANTHER" id="PTHR24228">
    <property type="entry name" value="B2 BRADYKININ RECEPTOR/ANGIOTENSIN II RECEPTOR"/>
    <property type="match status" value="1"/>
</dbReference>
<evidence type="ECO:0000256" key="7">
    <source>
        <dbReference type="ARBA" id="ARBA00023170"/>
    </source>
</evidence>
<evidence type="ECO:0000256" key="1">
    <source>
        <dbReference type="ARBA" id="ARBA00004651"/>
    </source>
</evidence>
<dbReference type="InterPro" id="IPR000276">
    <property type="entry name" value="GPCR_Rhodpsn"/>
</dbReference>
<feature type="transmembrane region" description="Helical" evidence="9">
    <location>
        <begin position="94"/>
        <end position="112"/>
    </location>
</feature>
<evidence type="ECO:0000256" key="8">
    <source>
        <dbReference type="ARBA" id="ARBA00023224"/>
    </source>
</evidence>
<dbReference type="Pfam" id="PF00001">
    <property type="entry name" value="7tm_1"/>
    <property type="match status" value="1"/>
</dbReference>
<keyword evidence="3 9" id="KW-0812">Transmembrane</keyword>
<dbReference type="SUPFAM" id="SSF81321">
    <property type="entry name" value="Family A G protein-coupled receptor-like"/>
    <property type="match status" value="1"/>
</dbReference>
<reference evidence="11 12" key="1">
    <citation type="submission" date="2022-05" db="EMBL/GenBank/DDBJ databases">
        <authorList>
            <consortium name="Genoscope - CEA"/>
            <person name="William W."/>
        </authorList>
    </citation>
    <scope>NUCLEOTIDE SEQUENCE [LARGE SCALE GENOMIC DNA]</scope>
</reference>
<gene>
    <name evidence="11" type="ORF">PEVE_00030941</name>
</gene>
<feature type="domain" description="G-protein coupled receptors family 1 profile" evidence="10">
    <location>
        <begin position="1"/>
        <end position="236"/>
    </location>
</feature>
<dbReference type="Gene3D" id="1.20.1070.10">
    <property type="entry name" value="Rhodopsin 7-helix transmembrane proteins"/>
    <property type="match status" value="1"/>
</dbReference>
<keyword evidence="8" id="KW-0807">Transducer</keyword>
<evidence type="ECO:0000259" key="10">
    <source>
        <dbReference type="PROSITE" id="PS50262"/>
    </source>
</evidence>
<organism evidence="11 12">
    <name type="scientific">Porites evermanni</name>
    <dbReference type="NCBI Taxonomy" id="104178"/>
    <lineage>
        <taxon>Eukaryota</taxon>
        <taxon>Metazoa</taxon>
        <taxon>Cnidaria</taxon>
        <taxon>Anthozoa</taxon>
        <taxon>Hexacorallia</taxon>
        <taxon>Scleractinia</taxon>
        <taxon>Fungiina</taxon>
        <taxon>Poritidae</taxon>
        <taxon>Porites</taxon>
    </lineage>
</organism>
<evidence type="ECO:0000256" key="5">
    <source>
        <dbReference type="ARBA" id="ARBA00023040"/>
    </source>
</evidence>
<dbReference type="PROSITE" id="PS50262">
    <property type="entry name" value="G_PROTEIN_RECEP_F1_2"/>
    <property type="match status" value="1"/>
</dbReference>
<keyword evidence="7" id="KW-0675">Receptor</keyword>
<dbReference type="InterPro" id="IPR017452">
    <property type="entry name" value="GPCR_Rhodpsn_7TM"/>
</dbReference>
<evidence type="ECO:0000313" key="12">
    <source>
        <dbReference type="Proteomes" id="UP001159427"/>
    </source>
</evidence>
<keyword evidence="4 9" id="KW-1133">Transmembrane helix</keyword>
<comment type="subcellular location">
    <subcellularLocation>
        <location evidence="1">Cell membrane</location>
        <topology evidence="1">Multi-pass membrane protein</topology>
    </subcellularLocation>
</comment>
<evidence type="ECO:0000256" key="9">
    <source>
        <dbReference type="SAM" id="Phobius"/>
    </source>
</evidence>
<dbReference type="EMBL" id="CALNXI010000044">
    <property type="protein sequence ID" value="CAH3016596.1"/>
    <property type="molecule type" value="Genomic_DNA"/>
</dbReference>
<evidence type="ECO:0000256" key="4">
    <source>
        <dbReference type="ARBA" id="ARBA00022989"/>
    </source>
</evidence>
<evidence type="ECO:0000313" key="11">
    <source>
        <dbReference type="EMBL" id="CAH3016596.1"/>
    </source>
</evidence>
<evidence type="ECO:0000256" key="3">
    <source>
        <dbReference type="ARBA" id="ARBA00022692"/>
    </source>
</evidence>
<evidence type="ECO:0000256" key="6">
    <source>
        <dbReference type="ARBA" id="ARBA00023136"/>
    </source>
</evidence>
<dbReference type="CDD" id="cd00637">
    <property type="entry name" value="7tm_classA_rhodopsin-like"/>
    <property type="match status" value="1"/>
</dbReference>
<keyword evidence="5" id="KW-0297">G-protein coupled receptor</keyword>
<keyword evidence="6 9" id="KW-0472">Membrane</keyword>
<dbReference type="PANTHER" id="PTHR24228:SF59">
    <property type="entry name" value="NEUROPEPTIDE RECEPTOR 15"/>
    <property type="match status" value="1"/>
</dbReference>
<feature type="transmembrane region" description="Helical" evidence="9">
    <location>
        <begin position="132"/>
        <end position="156"/>
    </location>
</feature>
<feature type="transmembrane region" description="Helical" evidence="9">
    <location>
        <begin position="54"/>
        <end position="73"/>
    </location>
</feature>
<keyword evidence="12" id="KW-1185">Reference proteome</keyword>
<dbReference type="PRINTS" id="PR00237">
    <property type="entry name" value="GPCRRHODOPSN"/>
</dbReference>
<proteinExistence type="predicted"/>
<evidence type="ECO:0000256" key="2">
    <source>
        <dbReference type="ARBA" id="ARBA00022475"/>
    </source>
</evidence>
<keyword evidence="2" id="KW-1003">Cell membrane</keyword>